<dbReference type="SUPFAM" id="SSF56801">
    <property type="entry name" value="Acetyl-CoA synthetase-like"/>
    <property type="match status" value="1"/>
</dbReference>
<dbReference type="Pfam" id="PF00501">
    <property type="entry name" value="AMP-binding"/>
    <property type="match status" value="1"/>
</dbReference>
<evidence type="ECO:0000313" key="8">
    <source>
        <dbReference type="Proteomes" id="UP000503505"/>
    </source>
</evidence>
<dbReference type="EMBL" id="CP044463">
    <property type="protein sequence ID" value="QIC67193.1"/>
    <property type="molecule type" value="Genomic_DNA"/>
</dbReference>
<evidence type="ECO:0000313" key="7">
    <source>
        <dbReference type="EMBL" id="QIC67193.1"/>
    </source>
</evidence>
<dbReference type="PROSITE" id="PS00455">
    <property type="entry name" value="AMP_BINDING"/>
    <property type="match status" value="1"/>
</dbReference>
<name>A0AAE6WVC5_9GAMM</name>
<protein>
    <submittedName>
        <fullName evidence="7">Long-chain-fatty-acid--CoA ligase</fullName>
    </submittedName>
</protein>
<dbReference type="GO" id="GO:0016874">
    <property type="term" value="F:ligase activity"/>
    <property type="evidence" value="ECO:0007669"/>
    <property type="project" value="UniProtKB-KW"/>
</dbReference>
<dbReference type="InterPro" id="IPR045851">
    <property type="entry name" value="AMP-bd_C_sf"/>
</dbReference>
<proteinExistence type="inferred from homology"/>
<dbReference type="InterPro" id="IPR042099">
    <property type="entry name" value="ANL_N_sf"/>
</dbReference>
<dbReference type="Pfam" id="PF13193">
    <property type="entry name" value="AMP-binding_C"/>
    <property type="match status" value="1"/>
</dbReference>
<evidence type="ECO:0000256" key="1">
    <source>
        <dbReference type="ARBA" id="ARBA00006432"/>
    </source>
</evidence>
<dbReference type="InterPro" id="IPR000873">
    <property type="entry name" value="AMP-dep_synth/lig_dom"/>
</dbReference>
<evidence type="ECO:0000256" key="3">
    <source>
        <dbReference type="ARBA" id="ARBA00022832"/>
    </source>
</evidence>
<evidence type="ECO:0000259" key="5">
    <source>
        <dbReference type="Pfam" id="PF00501"/>
    </source>
</evidence>
<dbReference type="AlphaFoldDB" id="A0AAE6WVC5"/>
<evidence type="ECO:0000256" key="2">
    <source>
        <dbReference type="ARBA" id="ARBA00022598"/>
    </source>
</evidence>
<dbReference type="Proteomes" id="UP000503505">
    <property type="component" value="Chromosome"/>
</dbReference>
<evidence type="ECO:0000259" key="6">
    <source>
        <dbReference type="Pfam" id="PF13193"/>
    </source>
</evidence>
<dbReference type="NCBIfam" id="NF004837">
    <property type="entry name" value="PRK06187.1"/>
    <property type="match status" value="1"/>
</dbReference>
<dbReference type="RefSeq" id="WP_163171306.1">
    <property type="nucleotide sequence ID" value="NZ_CP044463.1"/>
</dbReference>
<keyword evidence="2 7" id="KW-0436">Ligase</keyword>
<dbReference type="InterPro" id="IPR020845">
    <property type="entry name" value="AMP-binding_CS"/>
</dbReference>
<dbReference type="InterPro" id="IPR025110">
    <property type="entry name" value="AMP-bd_C"/>
</dbReference>
<keyword evidence="4" id="KW-0443">Lipid metabolism</keyword>
<evidence type="ECO:0000256" key="4">
    <source>
        <dbReference type="ARBA" id="ARBA00023098"/>
    </source>
</evidence>
<gene>
    <name evidence="7" type="ORF">FSC10_07340</name>
</gene>
<feature type="domain" description="AMP-dependent synthetase/ligase" evidence="5">
    <location>
        <begin position="18"/>
        <end position="402"/>
    </location>
</feature>
<dbReference type="Gene3D" id="3.30.300.30">
    <property type="match status" value="1"/>
</dbReference>
<accession>A0AAE6WVC5</accession>
<sequence>MLGNMMFQPLLISSMIEHAGRYHADTAVISKNTDLSMTHTTWGEIRSNAKRFANVLNQLGLQHGDRVATIAWNNHRHLESWYAISGSGFVCHTINPRLFPEQLVFIINDASDRVILFDKTFVPLIKAVKPMLSKVEHFICLDAKDEAILEALPGVKFYDELIADQSDNFDWPVLNENEASSLCYTSGTTGHPKGVLYSHRSTTLHSFAISLPDSLNVSARDIMLPVVPMFHVNAWGTPYAAAMVGCTLILPGPGLDGASLVNLIDSYKVSVALGVPTIWQGLIAAAQQSGSKLESLKRNVVGGSACPPSMLKIFREQFDCETIHAWGMTETSPLGAANQIKAKHLDLSEEERLEIRLSQGRPPFGVDLRLTDEENGSNEITRDGETTGNLQIRGHWIINNYFGKEESSLTADGWFDTGDIATLNEDGFMKISDRAKDLIKSGGEWISSVELENLAMGHPQIAMAAVIAAQHPKWDERPILIAIKKPDSQLTEPELLDYFADKVAKWQVPDKVIFVDAIPLSGTGKMLKKDLREKFGTVLLDQQTELSPAVE</sequence>
<organism evidence="7 8">
    <name type="scientific">Acinetobacter schindleri</name>
    <dbReference type="NCBI Taxonomy" id="108981"/>
    <lineage>
        <taxon>Bacteria</taxon>
        <taxon>Pseudomonadati</taxon>
        <taxon>Pseudomonadota</taxon>
        <taxon>Gammaproteobacteria</taxon>
        <taxon>Moraxellales</taxon>
        <taxon>Moraxellaceae</taxon>
        <taxon>Acinetobacter</taxon>
    </lineage>
</organism>
<dbReference type="CDD" id="cd12119">
    <property type="entry name" value="ttLC_FACS_AlkK_like"/>
    <property type="match status" value="1"/>
</dbReference>
<comment type="similarity">
    <text evidence="1">Belongs to the ATP-dependent AMP-binding enzyme family.</text>
</comment>
<dbReference type="Gene3D" id="3.40.50.12780">
    <property type="entry name" value="N-terminal domain of ligase-like"/>
    <property type="match status" value="1"/>
</dbReference>
<reference evidence="7 8" key="1">
    <citation type="submission" date="2019-09" db="EMBL/GenBank/DDBJ databases">
        <title>Non-baumannii Acinetobacter spp. carrying blaNDM-1 isolated in China.</title>
        <authorList>
            <person name="Cui C."/>
            <person name="Chen C."/>
            <person name="Sun J."/>
            <person name="Liu Y."/>
        </authorList>
    </citation>
    <scope>NUCLEOTIDE SEQUENCE [LARGE SCALE GENOMIC DNA]</scope>
    <source>
        <strain evidence="7 8">HZE23-1</strain>
    </source>
</reference>
<dbReference type="FunFam" id="3.30.300.30:FF:000008">
    <property type="entry name" value="2,3-dihydroxybenzoate-AMP ligase"/>
    <property type="match status" value="1"/>
</dbReference>
<keyword evidence="3" id="KW-0276">Fatty acid metabolism</keyword>
<dbReference type="GO" id="GO:0006631">
    <property type="term" value="P:fatty acid metabolic process"/>
    <property type="evidence" value="ECO:0007669"/>
    <property type="project" value="UniProtKB-KW"/>
</dbReference>
<dbReference type="PANTHER" id="PTHR43859">
    <property type="entry name" value="ACYL-ACTIVATING ENZYME"/>
    <property type="match status" value="1"/>
</dbReference>
<dbReference type="PANTHER" id="PTHR43859:SF4">
    <property type="entry name" value="BUTANOATE--COA LIGASE AAE1-RELATED"/>
    <property type="match status" value="1"/>
</dbReference>
<feature type="domain" description="AMP-binding enzyme C-terminal" evidence="6">
    <location>
        <begin position="450"/>
        <end position="525"/>
    </location>
</feature>